<sequence length="176" mass="19275">MESSALVAFNVSERPKQNSRGKAFTRASIWRSAYEQRRVYELDCAKLTGEPDVHFHPLPNHGKVVNALVDANDTDLKSSLILPKTGNRSPFPTGEDGKVRPIGREGVGTLLVSLEKGSEVEREAGALAALSKESKGENWQCSSFSGGVFVEKKAPPNEWQILMESRLDVGEIHRSG</sequence>
<comment type="caution">
    <text evidence="1">The sequence shown here is derived from an EMBL/GenBank/DDBJ whole genome shotgun (WGS) entry which is preliminary data.</text>
</comment>
<evidence type="ECO:0000313" key="1">
    <source>
        <dbReference type="EMBL" id="KAI3811882.1"/>
    </source>
</evidence>
<proteinExistence type="predicted"/>
<dbReference type="EMBL" id="CM042023">
    <property type="protein sequence ID" value="KAI3811882.1"/>
    <property type="molecule type" value="Genomic_DNA"/>
</dbReference>
<accession>A0ACB9IUT9</accession>
<keyword evidence="2" id="KW-1185">Reference proteome</keyword>
<reference evidence="1 2" key="2">
    <citation type="journal article" date="2022" name="Mol. Ecol. Resour.">
        <title>The genomes of chicory, endive, great burdock and yacon provide insights into Asteraceae paleo-polyploidization history and plant inulin production.</title>
        <authorList>
            <person name="Fan W."/>
            <person name="Wang S."/>
            <person name="Wang H."/>
            <person name="Wang A."/>
            <person name="Jiang F."/>
            <person name="Liu H."/>
            <person name="Zhao H."/>
            <person name="Xu D."/>
            <person name="Zhang Y."/>
        </authorList>
    </citation>
    <scope>NUCLEOTIDE SEQUENCE [LARGE SCALE GENOMIC DNA]</scope>
    <source>
        <strain evidence="2">cv. Yunnan</strain>
        <tissue evidence="1">Leaves</tissue>
    </source>
</reference>
<reference evidence="2" key="1">
    <citation type="journal article" date="2022" name="Mol. Ecol. Resour.">
        <title>The genomes of chicory, endive, great burdock and yacon provide insights into Asteraceae palaeo-polyploidization history and plant inulin production.</title>
        <authorList>
            <person name="Fan W."/>
            <person name="Wang S."/>
            <person name="Wang H."/>
            <person name="Wang A."/>
            <person name="Jiang F."/>
            <person name="Liu H."/>
            <person name="Zhao H."/>
            <person name="Xu D."/>
            <person name="Zhang Y."/>
        </authorList>
    </citation>
    <scope>NUCLEOTIDE SEQUENCE [LARGE SCALE GENOMIC DNA]</scope>
    <source>
        <strain evidence="2">cv. Yunnan</strain>
    </source>
</reference>
<gene>
    <name evidence="1" type="ORF">L1987_16578</name>
</gene>
<protein>
    <submittedName>
        <fullName evidence="1">Uncharacterized protein</fullName>
    </submittedName>
</protein>
<dbReference type="Proteomes" id="UP001056120">
    <property type="component" value="Linkage Group LG06"/>
</dbReference>
<evidence type="ECO:0000313" key="2">
    <source>
        <dbReference type="Proteomes" id="UP001056120"/>
    </source>
</evidence>
<organism evidence="1 2">
    <name type="scientific">Smallanthus sonchifolius</name>
    <dbReference type="NCBI Taxonomy" id="185202"/>
    <lineage>
        <taxon>Eukaryota</taxon>
        <taxon>Viridiplantae</taxon>
        <taxon>Streptophyta</taxon>
        <taxon>Embryophyta</taxon>
        <taxon>Tracheophyta</taxon>
        <taxon>Spermatophyta</taxon>
        <taxon>Magnoliopsida</taxon>
        <taxon>eudicotyledons</taxon>
        <taxon>Gunneridae</taxon>
        <taxon>Pentapetalae</taxon>
        <taxon>asterids</taxon>
        <taxon>campanulids</taxon>
        <taxon>Asterales</taxon>
        <taxon>Asteraceae</taxon>
        <taxon>Asteroideae</taxon>
        <taxon>Heliantheae alliance</taxon>
        <taxon>Millerieae</taxon>
        <taxon>Smallanthus</taxon>
    </lineage>
</organism>
<name>A0ACB9IUT9_9ASTR</name>